<sequence>MLNGVALLPLFAPWSGIPRPLYALFAGRKGMPAIARYFMDELTTRLANGV</sequence>
<name>A0AAV3H4I4_ECOLX</name>
<evidence type="ECO:0008006" key="3">
    <source>
        <dbReference type="Google" id="ProtNLM"/>
    </source>
</evidence>
<evidence type="ECO:0000313" key="1">
    <source>
        <dbReference type="EMBL" id="EKJ39889.1"/>
    </source>
</evidence>
<reference evidence="1 2" key="1">
    <citation type="submission" date="2012-06" db="EMBL/GenBank/DDBJ databases">
        <title>Genomic anatomy of Escherichia coli O157:H7 outbreaks.</title>
        <authorList>
            <person name="Eppinger M."/>
            <person name="Daugherty S."/>
            <person name="Agrawal S."/>
            <person name="Galens K."/>
            <person name="Tallon L."/>
            <person name="Shefchek K."/>
            <person name="Parankush S."/>
            <person name="Cebula T.A."/>
            <person name="Feng P."/>
            <person name="Soderlund R."/>
            <person name="Mammel M.K."/>
            <person name="DebRoy C."/>
            <person name="Dudley E.G."/>
            <person name="Tarr P.I."/>
            <person name="Fraser-Liggett C."/>
            <person name="Ravel J."/>
        </authorList>
    </citation>
    <scope>NUCLEOTIDE SEQUENCE [LARGE SCALE GENOMIC DNA]</scope>
    <source>
        <strain evidence="1 2">EC1870</strain>
    </source>
</reference>
<gene>
    <name evidence="1" type="ORF">ECEC1870_4008</name>
</gene>
<organism evidence="1 2">
    <name type="scientific">Escherichia coli EC1870</name>
    <dbReference type="NCBI Taxonomy" id="1005554"/>
    <lineage>
        <taxon>Bacteria</taxon>
        <taxon>Pseudomonadati</taxon>
        <taxon>Pseudomonadota</taxon>
        <taxon>Gammaproteobacteria</taxon>
        <taxon>Enterobacterales</taxon>
        <taxon>Enterobacteriaceae</taxon>
        <taxon>Escherichia</taxon>
    </lineage>
</organism>
<accession>A0AAV3H4I4</accession>
<evidence type="ECO:0000313" key="2">
    <source>
        <dbReference type="Proteomes" id="UP000006789"/>
    </source>
</evidence>
<comment type="caution">
    <text evidence="1">The sequence shown here is derived from an EMBL/GenBank/DDBJ whole genome shotgun (WGS) entry which is preliminary data.</text>
</comment>
<dbReference type="EMBL" id="AMVG01000502">
    <property type="protein sequence ID" value="EKJ39889.1"/>
    <property type="molecule type" value="Genomic_DNA"/>
</dbReference>
<proteinExistence type="predicted"/>
<dbReference type="AlphaFoldDB" id="A0AAV3H4I4"/>
<dbReference type="Proteomes" id="UP000006789">
    <property type="component" value="Unassembled WGS sequence"/>
</dbReference>
<protein>
    <recommendedName>
        <fullName evidence="3">LysR family transcriptional regulator</fullName>
    </recommendedName>
</protein>